<reference evidence="1 2" key="1">
    <citation type="submission" date="2019-08" db="EMBL/GenBank/DDBJ databases">
        <title>Genomes of Antarctic Bizionia species.</title>
        <authorList>
            <person name="Bowman J.P."/>
        </authorList>
    </citation>
    <scope>NUCLEOTIDE SEQUENCE [LARGE SCALE GENOMIC DNA]</scope>
    <source>
        <strain evidence="1 2">IC164</strain>
    </source>
</reference>
<gene>
    <name evidence="1" type="ORF">ES677_05335</name>
</gene>
<evidence type="ECO:0000313" key="1">
    <source>
        <dbReference type="EMBL" id="TYC14804.1"/>
    </source>
</evidence>
<dbReference type="Pfam" id="PF20306">
    <property type="entry name" value="Sp-DndD"/>
    <property type="match status" value="1"/>
</dbReference>
<accession>A0ABY3MBV5</accession>
<comment type="caution">
    <text evidence="1">The sequence shown here is derived from an EMBL/GenBank/DDBJ whole genome shotgun (WGS) entry which is preliminary data.</text>
</comment>
<proteinExistence type="predicted"/>
<keyword evidence="2" id="KW-1185">Reference proteome</keyword>
<dbReference type="InterPro" id="IPR046882">
    <property type="entry name" value="Sp-DndD"/>
</dbReference>
<dbReference type="Proteomes" id="UP000323621">
    <property type="component" value="Unassembled WGS sequence"/>
</dbReference>
<organism evidence="1 2">
    <name type="scientific">Bizionia gelidisalsuginis</name>
    <dbReference type="NCBI Taxonomy" id="291188"/>
    <lineage>
        <taxon>Bacteria</taxon>
        <taxon>Pseudomonadati</taxon>
        <taxon>Bacteroidota</taxon>
        <taxon>Flavobacteriia</taxon>
        <taxon>Flavobacteriales</taxon>
        <taxon>Flavobacteriaceae</taxon>
        <taxon>Bizionia</taxon>
    </lineage>
</organism>
<protein>
    <submittedName>
        <fullName evidence="1">Uncharacterized protein</fullName>
    </submittedName>
</protein>
<dbReference type="EMBL" id="VSKN01000005">
    <property type="protein sequence ID" value="TYC14804.1"/>
    <property type="molecule type" value="Genomic_DNA"/>
</dbReference>
<dbReference type="RefSeq" id="WP_148380666.1">
    <property type="nucleotide sequence ID" value="NZ_VSKN01000005.1"/>
</dbReference>
<evidence type="ECO:0000313" key="2">
    <source>
        <dbReference type="Proteomes" id="UP000323621"/>
    </source>
</evidence>
<sequence>MAQTDKELLQELCTQYNVGFDKVEKLLATVKEYQFKDNRRGVYDALKDIIKSDLKKASNEN</sequence>
<name>A0ABY3MBV5_9FLAO</name>